<evidence type="ECO:0000313" key="2">
    <source>
        <dbReference type="Proteomes" id="UP001168109"/>
    </source>
</evidence>
<gene>
    <name evidence="1" type="ORF">OB962_01830</name>
</gene>
<keyword evidence="2" id="KW-1185">Reference proteome</keyword>
<accession>A0ABT7Q738</accession>
<dbReference type="RefSeq" id="WP_042865817.1">
    <property type="nucleotide sequence ID" value="NZ_CDBL01000007.1"/>
</dbReference>
<protein>
    <submittedName>
        <fullName evidence="1">Uncharacterized protein</fullName>
    </submittedName>
</protein>
<dbReference type="Proteomes" id="UP001168109">
    <property type="component" value="Unassembled WGS sequence"/>
</dbReference>
<evidence type="ECO:0000313" key="1">
    <source>
        <dbReference type="EMBL" id="MDM5129742.1"/>
    </source>
</evidence>
<reference evidence="1" key="1">
    <citation type="submission" date="2024-05" db="EMBL/GenBank/DDBJ databases">
        <title>WGS of Aeromonas isolates.</title>
        <authorList>
            <person name="Lee H."/>
        </authorList>
    </citation>
    <scope>NUCLEOTIDE SEQUENCE</scope>
    <source>
        <strain evidence="1">LP308</strain>
    </source>
</reference>
<comment type="caution">
    <text evidence="1">The sequence shown here is derived from an EMBL/GenBank/DDBJ whole genome shotgun (WGS) entry which is preliminary data.</text>
</comment>
<organism evidence="1 2">
    <name type="scientific">Aeromonas piscicola</name>
    <dbReference type="NCBI Taxonomy" id="600645"/>
    <lineage>
        <taxon>Bacteria</taxon>
        <taxon>Pseudomonadati</taxon>
        <taxon>Pseudomonadota</taxon>
        <taxon>Gammaproteobacteria</taxon>
        <taxon>Aeromonadales</taxon>
        <taxon>Aeromonadaceae</taxon>
        <taxon>Aeromonas</taxon>
    </lineage>
</organism>
<sequence>MKIREECKALAHNFRLGHHVESALLLPTLIEQALQAIPSEHHNEVVTIISALLACQERHDWLGLADWLEGELTALLQSPSFVEADDEGKCTL</sequence>
<dbReference type="EMBL" id="JAOPLU010000001">
    <property type="protein sequence ID" value="MDM5129742.1"/>
    <property type="molecule type" value="Genomic_DNA"/>
</dbReference>
<name>A0ABT7Q738_9GAMM</name>
<proteinExistence type="predicted"/>